<dbReference type="SUPFAM" id="SSF48452">
    <property type="entry name" value="TPR-like"/>
    <property type="match status" value="1"/>
</dbReference>
<dbReference type="InterPro" id="IPR051939">
    <property type="entry name" value="Glycosyltr_41/O-GlcNAc_trsf"/>
</dbReference>
<dbReference type="PANTHER" id="PTHR44835">
    <property type="entry name" value="UDP-N-ACETYLGLUCOSAMINE--PEPTIDE N-ACETYLGLUCOSAMINYLTRANSFERASE SPINDLY-RELATED"/>
    <property type="match status" value="1"/>
</dbReference>
<dbReference type="GO" id="GO:0016757">
    <property type="term" value="F:glycosyltransferase activity"/>
    <property type="evidence" value="ECO:0007669"/>
    <property type="project" value="UniProtKB-KW"/>
</dbReference>
<keyword evidence="7" id="KW-1185">Reference proteome</keyword>
<dbReference type="SMART" id="SM00028">
    <property type="entry name" value="TPR"/>
    <property type="match status" value="2"/>
</dbReference>
<evidence type="ECO:0000256" key="3">
    <source>
        <dbReference type="ARBA" id="ARBA00022679"/>
    </source>
</evidence>
<dbReference type="EMBL" id="CP036428">
    <property type="protein sequence ID" value="QDV39362.1"/>
    <property type="molecule type" value="Genomic_DNA"/>
</dbReference>
<comment type="pathway">
    <text evidence="1">Protein modification; protein glycosylation.</text>
</comment>
<dbReference type="AlphaFoldDB" id="A0A518HEV2"/>
<geneLocation type="plasmid" evidence="7">
    <name>pelp_2</name>
</geneLocation>
<protein>
    <submittedName>
        <fullName evidence="6">Tetratricopeptide repeat protein</fullName>
    </submittedName>
</protein>
<gene>
    <name evidence="6" type="ORF">ElP_73280</name>
</gene>
<feature type="repeat" description="TPR" evidence="4">
    <location>
        <begin position="296"/>
        <end position="329"/>
    </location>
</feature>
<organism evidence="6 7">
    <name type="scientific">Tautonia plasticadhaerens</name>
    <dbReference type="NCBI Taxonomy" id="2527974"/>
    <lineage>
        <taxon>Bacteria</taxon>
        <taxon>Pseudomonadati</taxon>
        <taxon>Planctomycetota</taxon>
        <taxon>Planctomycetia</taxon>
        <taxon>Isosphaerales</taxon>
        <taxon>Isosphaeraceae</taxon>
        <taxon>Tautonia</taxon>
    </lineage>
</organism>
<keyword evidence="2" id="KW-0328">Glycosyltransferase</keyword>
<reference evidence="6 7" key="1">
    <citation type="submission" date="2019-02" db="EMBL/GenBank/DDBJ databases">
        <title>Deep-cultivation of Planctomycetes and their phenomic and genomic characterization uncovers novel biology.</title>
        <authorList>
            <person name="Wiegand S."/>
            <person name="Jogler M."/>
            <person name="Boedeker C."/>
            <person name="Pinto D."/>
            <person name="Vollmers J."/>
            <person name="Rivas-Marin E."/>
            <person name="Kohn T."/>
            <person name="Peeters S.H."/>
            <person name="Heuer A."/>
            <person name="Rast P."/>
            <person name="Oberbeckmann S."/>
            <person name="Bunk B."/>
            <person name="Jeske O."/>
            <person name="Meyerdierks A."/>
            <person name="Storesund J.E."/>
            <person name="Kallscheuer N."/>
            <person name="Luecker S."/>
            <person name="Lage O.M."/>
            <person name="Pohl T."/>
            <person name="Merkel B.J."/>
            <person name="Hornburger P."/>
            <person name="Mueller R.-W."/>
            <person name="Bruemmer F."/>
            <person name="Labrenz M."/>
            <person name="Spormann A.M."/>
            <person name="Op den Camp H."/>
            <person name="Overmann J."/>
            <person name="Amann R."/>
            <person name="Jetten M.S.M."/>
            <person name="Mascher T."/>
            <person name="Medema M.H."/>
            <person name="Devos D.P."/>
            <person name="Kaster A.-K."/>
            <person name="Ovreas L."/>
            <person name="Rohde M."/>
            <person name="Galperin M.Y."/>
            <person name="Jogler C."/>
        </authorList>
    </citation>
    <scope>NUCLEOTIDE SEQUENCE [LARGE SCALE GENOMIC DNA]</scope>
    <source>
        <strain evidence="6 7">ElP</strain>
        <plasmid evidence="7">pelp_2</plasmid>
    </source>
</reference>
<dbReference type="RefSeq" id="WP_145279596.1">
    <property type="nucleotide sequence ID" value="NZ_CP036428.1"/>
</dbReference>
<keyword evidence="6" id="KW-0614">Plasmid</keyword>
<keyword evidence="4" id="KW-0802">TPR repeat</keyword>
<feature type="compositionally biased region" description="Low complexity" evidence="5">
    <location>
        <begin position="11"/>
        <end position="24"/>
    </location>
</feature>
<dbReference type="InterPro" id="IPR011990">
    <property type="entry name" value="TPR-like_helical_dom_sf"/>
</dbReference>
<name>A0A518HEV2_9BACT</name>
<dbReference type="PROSITE" id="PS50005">
    <property type="entry name" value="TPR"/>
    <property type="match status" value="1"/>
</dbReference>
<keyword evidence="3" id="KW-0808">Transferase</keyword>
<dbReference type="Proteomes" id="UP000317835">
    <property type="component" value="Plasmid pElP_2"/>
</dbReference>
<dbReference type="KEGG" id="tpla:ElP_73280"/>
<feature type="region of interest" description="Disordered" evidence="5">
    <location>
        <begin position="354"/>
        <end position="386"/>
    </location>
</feature>
<evidence type="ECO:0000256" key="4">
    <source>
        <dbReference type="PROSITE-ProRule" id="PRU00339"/>
    </source>
</evidence>
<sequence length="386" mass="41734">MNTAPTDVEARQPGRAAAGPPGSPGGWWASTAAGRIALLSALLAVTAWNVTRSAALGEAEGADRRGDDVTALQRALDHLDRRPWSRRAARVAALCLSRLDFAVLAEPYYRRAGALDLDDLHVRAFGLVRGNHRLRAEATYQAILRRWPDDPTALRRLGAELITMMRWDEARAVADRLARTPAGEVDGLAMIGAIEHHRRRRSAAIAAYRRVLEVDPGLRRLPADPAFRRVFWAQLTEDLLATGRASEARMMLEAAPSSDRGPALQWLLGRACFQDGALDEAGRRWEAATLGDPGLADAWVDLGRLALVRGRPGEAIAPLERAAALAPGSLAAAHHLAQAHRRLGQVDRAERYQAIADRIRRGPSPGEAPEDMPPLQPPAATASPGP</sequence>
<dbReference type="PANTHER" id="PTHR44835:SF1">
    <property type="entry name" value="PROTEIN O-GLCNAC TRANSFERASE"/>
    <property type="match status" value="1"/>
</dbReference>
<evidence type="ECO:0000256" key="2">
    <source>
        <dbReference type="ARBA" id="ARBA00022676"/>
    </source>
</evidence>
<evidence type="ECO:0000256" key="1">
    <source>
        <dbReference type="ARBA" id="ARBA00004922"/>
    </source>
</evidence>
<evidence type="ECO:0000313" key="6">
    <source>
        <dbReference type="EMBL" id="QDV39362.1"/>
    </source>
</evidence>
<accession>A0A518HEV2</accession>
<dbReference type="Gene3D" id="1.25.40.10">
    <property type="entry name" value="Tetratricopeptide repeat domain"/>
    <property type="match status" value="1"/>
</dbReference>
<evidence type="ECO:0000313" key="7">
    <source>
        <dbReference type="Proteomes" id="UP000317835"/>
    </source>
</evidence>
<evidence type="ECO:0000256" key="5">
    <source>
        <dbReference type="SAM" id="MobiDB-lite"/>
    </source>
</evidence>
<feature type="region of interest" description="Disordered" evidence="5">
    <location>
        <begin position="1"/>
        <end position="24"/>
    </location>
</feature>
<dbReference type="OrthoDB" id="285294at2"/>
<dbReference type="InterPro" id="IPR019734">
    <property type="entry name" value="TPR_rpt"/>
</dbReference>
<proteinExistence type="predicted"/>